<reference evidence="2" key="1">
    <citation type="submission" date="2020-08" db="EMBL/GenBank/DDBJ databases">
        <title>Sulfitobacter aestuariivivens sp. nov., isolated from a tidal flat.</title>
        <authorList>
            <person name="Park S."/>
            <person name="Yoon J.-H."/>
        </authorList>
    </citation>
    <scope>NUCLEOTIDE SEQUENCE</scope>
    <source>
        <strain evidence="2">TSTF-M16</strain>
    </source>
</reference>
<dbReference type="EMBL" id="JACTAG010000002">
    <property type="protein sequence ID" value="MBD3664304.1"/>
    <property type="molecule type" value="Genomic_DNA"/>
</dbReference>
<sequence>MTLPFDEPRLRAALRAAWSAQTAKQWTPEMPAAGQCNVTAVAVHDLYGGDICMTALETYDVPHFYNVFDSRRVDLTDSQFDAPIAYDDTPTTRTHAMKWVTATELQTLKAALELQPGGSQFQAITEKLIDGGLKGTELDSLLESFCAELVAADVPISRAHITMRTLHPEFGSVAFRWQAETGKHSQRFERTSESPEEWLRSPLYHLATSDVSEIRQRLTANEPTWDFPIFDDLRAEGRTDYVAFKRFFLDMSNSDRREEDLQSAEGMLLSCSSDHPTGFSEAHLETLRALLPPLGLALKSGSNRQMAEDITAIYLGSDAGKRVLSGDITRGSSRTISAVILDFDLRGFTHLSETHPGTVIIEMLNAYFGEAVEIVEQHGGEVLKFMGDGMLAIFDIEKVPNARNAALSAAIAMRDELEVFNIARSNADLPVTGFTLALNAGDVLYGNIGGRARLDFTVIGPAVNTTARILGMCDPLGQQILVSSNVAAPLRETRKELVSVGQYRMRGVADRHELFTVD</sequence>
<gene>
    <name evidence="2" type="ORF">H9Q16_10255</name>
</gene>
<name>A0A927D5P7_9RHOB</name>
<dbReference type="PANTHER" id="PTHR43081">
    <property type="entry name" value="ADENYLATE CYCLASE, TERMINAL-DIFFERENTIATION SPECIFIC-RELATED"/>
    <property type="match status" value="1"/>
</dbReference>
<dbReference type="Proteomes" id="UP000635142">
    <property type="component" value="Unassembled WGS sequence"/>
</dbReference>
<dbReference type="CDD" id="cd07302">
    <property type="entry name" value="CHD"/>
    <property type="match status" value="1"/>
</dbReference>
<feature type="domain" description="Guanylate cyclase" evidence="1">
    <location>
        <begin position="339"/>
        <end position="470"/>
    </location>
</feature>
<dbReference type="PANTHER" id="PTHR43081:SF11">
    <property type="entry name" value="BLR2264 PROTEIN"/>
    <property type="match status" value="1"/>
</dbReference>
<dbReference type="AlphaFoldDB" id="A0A927D5P7"/>
<dbReference type="SUPFAM" id="SSF55073">
    <property type="entry name" value="Nucleotide cyclase"/>
    <property type="match status" value="1"/>
</dbReference>
<evidence type="ECO:0000259" key="1">
    <source>
        <dbReference type="PROSITE" id="PS50125"/>
    </source>
</evidence>
<dbReference type="PROSITE" id="PS50125">
    <property type="entry name" value="GUANYLATE_CYCLASE_2"/>
    <property type="match status" value="1"/>
</dbReference>
<keyword evidence="3" id="KW-1185">Reference proteome</keyword>
<dbReference type="GO" id="GO:0035556">
    <property type="term" value="P:intracellular signal transduction"/>
    <property type="evidence" value="ECO:0007669"/>
    <property type="project" value="InterPro"/>
</dbReference>
<accession>A0A927D5P7</accession>
<dbReference type="InterPro" id="IPR001054">
    <property type="entry name" value="A/G_cyclase"/>
</dbReference>
<dbReference type="Pfam" id="PF24585">
    <property type="entry name" value="YunG"/>
    <property type="match status" value="1"/>
</dbReference>
<dbReference type="InterPro" id="IPR056238">
    <property type="entry name" value="YunG-like"/>
</dbReference>
<dbReference type="Gene3D" id="3.30.70.1230">
    <property type="entry name" value="Nucleotide cyclase"/>
    <property type="match status" value="1"/>
</dbReference>
<dbReference type="InterPro" id="IPR050697">
    <property type="entry name" value="Adenylyl/Guanylyl_Cyclase_3/4"/>
</dbReference>
<proteinExistence type="predicted"/>
<dbReference type="SMART" id="SM00044">
    <property type="entry name" value="CYCc"/>
    <property type="match status" value="1"/>
</dbReference>
<evidence type="ECO:0000313" key="2">
    <source>
        <dbReference type="EMBL" id="MBD3664304.1"/>
    </source>
</evidence>
<dbReference type="GO" id="GO:0004016">
    <property type="term" value="F:adenylate cyclase activity"/>
    <property type="evidence" value="ECO:0007669"/>
    <property type="project" value="UniProtKB-ARBA"/>
</dbReference>
<dbReference type="Pfam" id="PF00211">
    <property type="entry name" value="Guanylate_cyc"/>
    <property type="match status" value="1"/>
</dbReference>
<protein>
    <submittedName>
        <fullName evidence="2">Adenylate/guanylate cyclase domain-containing protein</fullName>
    </submittedName>
</protein>
<comment type="caution">
    <text evidence="2">The sequence shown here is derived from an EMBL/GenBank/DDBJ whole genome shotgun (WGS) entry which is preliminary data.</text>
</comment>
<dbReference type="RefSeq" id="WP_191075344.1">
    <property type="nucleotide sequence ID" value="NZ_JACTAG010000002.1"/>
</dbReference>
<dbReference type="GO" id="GO:0006171">
    <property type="term" value="P:cAMP biosynthetic process"/>
    <property type="evidence" value="ECO:0007669"/>
    <property type="project" value="TreeGrafter"/>
</dbReference>
<dbReference type="InterPro" id="IPR029787">
    <property type="entry name" value="Nucleotide_cyclase"/>
</dbReference>
<evidence type="ECO:0000313" key="3">
    <source>
        <dbReference type="Proteomes" id="UP000635142"/>
    </source>
</evidence>
<organism evidence="2 3">
    <name type="scientific">Sulfitobacter aestuariivivens</name>
    <dbReference type="NCBI Taxonomy" id="2766981"/>
    <lineage>
        <taxon>Bacteria</taxon>
        <taxon>Pseudomonadati</taxon>
        <taxon>Pseudomonadota</taxon>
        <taxon>Alphaproteobacteria</taxon>
        <taxon>Rhodobacterales</taxon>
        <taxon>Roseobacteraceae</taxon>
        <taxon>Sulfitobacter</taxon>
    </lineage>
</organism>